<keyword evidence="3" id="KW-1185">Reference proteome</keyword>
<dbReference type="CDD" id="cd18186">
    <property type="entry name" value="BTB_POZ_ZBTB_KLHL-like"/>
    <property type="match status" value="1"/>
</dbReference>
<organism evidence="2 3">
    <name type="scientific">Gigaspora margarita</name>
    <dbReference type="NCBI Taxonomy" id="4874"/>
    <lineage>
        <taxon>Eukaryota</taxon>
        <taxon>Fungi</taxon>
        <taxon>Fungi incertae sedis</taxon>
        <taxon>Mucoromycota</taxon>
        <taxon>Glomeromycotina</taxon>
        <taxon>Glomeromycetes</taxon>
        <taxon>Diversisporales</taxon>
        <taxon>Gigasporaceae</taxon>
        <taxon>Gigaspora</taxon>
    </lineage>
</organism>
<name>A0ABN7V654_GIGMA</name>
<dbReference type="Gene3D" id="1.25.40.420">
    <property type="match status" value="1"/>
</dbReference>
<dbReference type="SUPFAM" id="SSF54695">
    <property type="entry name" value="POZ domain"/>
    <property type="match status" value="1"/>
</dbReference>
<proteinExistence type="predicted"/>
<dbReference type="Proteomes" id="UP000789901">
    <property type="component" value="Unassembled WGS sequence"/>
</dbReference>
<evidence type="ECO:0000313" key="3">
    <source>
        <dbReference type="Proteomes" id="UP000789901"/>
    </source>
</evidence>
<dbReference type="EMBL" id="CAJVQB010010026">
    <property type="protein sequence ID" value="CAG8735923.1"/>
    <property type="molecule type" value="Genomic_DNA"/>
</dbReference>
<accession>A0ABN7V654</accession>
<dbReference type="PANTHER" id="PTHR46306">
    <property type="entry name" value="BTB/POZ DOMAIN-CONTAINING PROTEIN 9"/>
    <property type="match status" value="1"/>
</dbReference>
<dbReference type="Pfam" id="PF00651">
    <property type="entry name" value="BTB"/>
    <property type="match status" value="1"/>
</dbReference>
<dbReference type="Gene3D" id="3.30.710.10">
    <property type="entry name" value="Potassium Channel Kv1.1, Chain A"/>
    <property type="match status" value="1"/>
</dbReference>
<dbReference type="InterPro" id="IPR052407">
    <property type="entry name" value="BTB_POZ_domain_cont_9"/>
</dbReference>
<dbReference type="PANTHER" id="PTHR46306:SF1">
    <property type="entry name" value="BTB_POZ DOMAIN-CONTAINING PROTEIN 9"/>
    <property type="match status" value="1"/>
</dbReference>
<protein>
    <submittedName>
        <fullName evidence="2">19271_t:CDS:1</fullName>
    </submittedName>
</protein>
<sequence>MSLPTIFCLTDSLSQDFSKLLIQDVADDFNVSISVGEFPNKKIFFAHSLILRARSPYFRKVLSPRKCGPNEDMITYTLAKPNISPTAFEFILGYIYSGYLTFKETQDNELILNTAIVAAELCLTELCDLLQCHLLYLKFEWVHRNFVLIQNSILRREGLEKLQQHCIDRLKKEPESIFRSPDFIHLNEDIVVSLLKQVNIQMSEIEIWDYILKWGIAQTRMLNDNFGQWSSDDFLLLELSLHNCLPWIRFFHMPYRDFSIKVMPFEKILPKQMVHNVQLYHFVQNSRSIYNILPPRLGLCNSSIITWSHMGLIASWIDRKDCENVLTTESFIFSIDIGKSDSLATKRATTVSRVADANKAIYSFVALGPYFGDGDLKVCIRYDNPSCSCTHKSYSSKILEKSDWMVVEEYEVFKDYCLKNVRSKEMESSSLFAREIYKYFDSVELANLKWQNLLASQVITDEFVQNLSKESGYGNVYKSFKEPLNRMRIEICNVFIEDFNKDEIEILPPKYLHNHTWGESSEELANITSEILDLEKPSI</sequence>
<dbReference type="InterPro" id="IPR011333">
    <property type="entry name" value="SKP1/BTB/POZ_sf"/>
</dbReference>
<evidence type="ECO:0000313" key="2">
    <source>
        <dbReference type="EMBL" id="CAG8735923.1"/>
    </source>
</evidence>
<feature type="domain" description="BTB" evidence="1">
    <location>
        <begin position="29"/>
        <end position="104"/>
    </location>
</feature>
<dbReference type="SMART" id="SM00225">
    <property type="entry name" value="BTB"/>
    <property type="match status" value="1"/>
</dbReference>
<reference evidence="2 3" key="1">
    <citation type="submission" date="2021-06" db="EMBL/GenBank/DDBJ databases">
        <authorList>
            <person name="Kallberg Y."/>
            <person name="Tangrot J."/>
            <person name="Rosling A."/>
        </authorList>
    </citation>
    <scope>NUCLEOTIDE SEQUENCE [LARGE SCALE GENOMIC DNA]</scope>
    <source>
        <strain evidence="2 3">120-4 pot B 10/14</strain>
    </source>
</reference>
<evidence type="ECO:0000259" key="1">
    <source>
        <dbReference type="PROSITE" id="PS50097"/>
    </source>
</evidence>
<dbReference type="PROSITE" id="PS50097">
    <property type="entry name" value="BTB"/>
    <property type="match status" value="1"/>
</dbReference>
<dbReference type="InterPro" id="IPR000210">
    <property type="entry name" value="BTB/POZ_dom"/>
</dbReference>
<comment type="caution">
    <text evidence="2">The sequence shown here is derived from an EMBL/GenBank/DDBJ whole genome shotgun (WGS) entry which is preliminary data.</text>
</comment>
<gene>
    <name evidence="2" type="ORF">GMARGA_LOCUS14856</name>
</gene>